<evidence type="ECO:0000313" key="1">
    <source>
        <dbReference type="EMBL" id="RJF99042.1"/>
    </source>
</evidence>
<gene>
    <name evidence="1" type="ORF">D3871_11360</name>
</gene>
<organism evidence="1 2">
    <name type="scientific">Noviherbaspirillum saxi</name>
    <dbReference type="NCBI Taxonomy" id="2320863"/>
    <lineage>
        <taxon>Bacteria</taxon>
        <taxon>Pseudomonadati</taxon>
        <taxon>Pseudomonadota</taxon>
        <taxon>Betaproteobacteria</taxon>
        <taxon>Burkholderiales</taxon>
        <taxon>Oxalobacteraceae</taxon>
        <taxon>Noviherbaspirillum</taxon>
    </lineage>
</organism>
<dbReference type="AlphaFoldDB" id="A0A3A3FSA4"/>
<dbReference type="Proteomes" id="UP000265955">
    <property type="component" value="Unassembled WGS sequence"/>
</dbReference>
<dbReference type="RefSeq" id="WP_119768988.1">
    <property type="nucleotide sequence ID" value="NZ_QYUO01000001.1"/>
</dbReference>
<accession>A0A3A3FSA4</accession>
<name>A0A3A3FSA4_9BURK</name>
<dbReference type="OrthoDB" id="9182361at2"/>
<protein>
    <recommendedName>
        <fullName evidence="3">Helix-turn-helix domain-containing protein</fullName>
    </recommendedName>
</protein>
<sequence length="113" mass="12603">MKTAVRDTSIAAWHAIPCDKLKTQNDRIEAIVAASDGDMSLGEIKVVYRGMFQRDIPEDKRIEANTVSRAVNQLITAGRLRRRGTVRPCKFSGVDIHPVFKPPLQNSLDISVE</sequence>
<evidence type="ECO:0000313" key="2">
    <source>
        <dbReference type="Proteomes" id="UP000265955"/>
    </source>
</evidence>
<proteinExistence type="predicted"/>
<reference evidence="2" key="1">
    <citation type="submission" date="2018-09" db="EMBL/GenBank/DDBJ databases">
        <authorList>
            <person name="Zhu H."/>
        </authorList>
    </citation>
    <scope>NUCLEOTIDE SEQUENCE [LARGE SCALE GENOMIC DNA]</scope>
    <source>
        <strain evidence="2">K1R23-30</strain>
    </source>
</reference>
<dbReference type="EMBL" id="QYUO01000001">
    <property type="protein sequence ID" value="RJF99042.1"/>
    <property type="molecule type" value="Genomic_DNA"/>
</dbReference>
<keyword evidence="2" id="KW-1185">Reference proteome</keyword>
<evidence type="ECO:0008006" key="3">
    <source>
        <dbReference type="Google" id="ProtNLM"/>
    </source>
</evidence>
<comment type="caution">
    <text evidence="1">The sequence shown here is derived from an EMBL/GenBank/DDBJ whole genome shotgun (WGS) entry which is preliminary data.</text>
</comment>